<accession>A0A6A4TC76</accession>
<name>A0A6A4TC76_SCOMX</name>
<dbReference type="AlphaFoldDB" id="A0A6A4TC76"/>
<evidence type="ECO:0000313" key="3">
    <source>
        <dbReference type="Proteomes" id="UP000438429"/>
    </source>
</evidence>
<reference evidence="2 3" key="1">
    <citation type="submission" date="2019-06" db="EMBL/GenBank/DDBJ databases">
        <title>Draft genomes of female and male turbot (Scophthalmus maximus).</title>
        <authorList>
            <person name="Xu H."/>
            <person name="Xu X.-W."/>
            <person name="Shao C."/>
            <person name="Chen S."/>
        </authorList>
    </citation>
    <scope>NUCLEOTIDE SEQUENCE [LARGE SCALE GENOMIC DNA]</scope>
    <source>
        <strain evidence="2">Ysfricsl-2016a</strain>
        <tissue evidence="2">Blood</tissue>
    </source>
</reference>
<organism evidence="2 3">
    <name type="scientific">Scophthalmus maximus</name>
    <name type="common">Turbot</name>
    <name type="synonym">Psetta maxima</name>
    <dbReference type="NCBI Taxonomy" id="52904"/>
    <lineage>
        <taxon>Eukaryota</taxon>
        <taxon>Metazoa</taxon>
        <taxon>Chordata</taxon>
        <taxon>Craniata</taxon>
        <taxon>Vertebrata</taxon>
        <taxon>Euteleostomi</taxon>
        <taxon>Actinopterygii</taxon>
        <taxon>Neopterygii</taxon>
        <taxon>Teleostei</taxon>
        <taxon>Neoteleostei</taxon>
        <taxon>Acanthomorphata</taxon>
        <taxon>Carangaria</taxon>
        <taxon>Pleuronectiformes</taxon>
        <taxon>Pleuronectoidei</taxon>
        <taxon>Scophthalmidae</taxon>
        <taxon>Scophthalmus</taxon>
    </lineage>
</organism>
<gene>
    <name evidence="2" type="ORF">F2P81_001745</name>
</gene>
<dbReference type="Proteomes" id="UP000438429">
    <property type="component" value="Unassembled WGS sequence"/>
</dbReference>
<comment type="caution">
    <text evidence="2">The sequence shown here is derived from an EMBL/GenBank/DDBJ whole genome shotgun (WGS) entry which is preliminary data.</text>
</comment>
<protein>
    <submittedName>
        <fullName evidence="2">Uncharacterized protein</fullName>
    </submittedName>
</protein>
<feature type="region of interest" description="Disordered" evidence="1">
    <location>
        <begin position="32"/>
        <end position="123"/>
    </location>
</feature>
<sequence length="123" mass="13303">MCPRFSRRISCRLHQRELQGFWRKDRIRTEEKNNPAKVLSQSCRSTAHAHRLSGRGSTVKLSVRRQQPIVGTGAPPRAVMRQRGGRCDVRSGVAGGGGGGGGGSGVGPEELMSRRRQLGGSDP</sequence>
<evidence type="ECO:0000313" key="2">
    <source>
        <dbReference type="EMBL" id="KAF0045216.1"/>
    </source>
</evidence>
<proteinExistence type="predicted"/>
<dbReference type="EMBL" id="VEVO01000002">
    <property type="protein sequence ID" value="KAF0045216.1"/>
    <property type="molecule type" value="Genomic_DNA"/>
</dbReference>
<feature type="compositionally biased region" description="Gly residues" evidence="1">
    <location>
        <begin position="93"/>
        <end position="106"/>
    </location>
</feature>
<evidence type="ECO:0000256" key="1">
    <source>
        <dbReference type="SAM" id="MobiDB-lite"/>
    </source>
</evidence>